<reference evidence="9 10" key="1">
    <citation type="journal article" date="1992" name="Lakartidningen">
        <title>[Penicillin V and not amoxicillin is the first choice preparation in acute otitis].</title>
        <authorList>
            <person name="Kamme C."/>
            <person name="Lundgren K."/>
            <person name="Prellner K."/>
        </authorList>
    </citation>
    <scope>NUCLEOTIDE SEQUENCE [LARGE SCALE GENOMIC DNA]</scope>
    <source>
        <strain evidence="9 10">PC2777IV</strain>
    </source>
</reference>
<dbReference type="AlphaFoldDB" id="A0A5C8G386"/>
<feature type="domain" description="AlgX/AlgJ SGNH hydrolase-like" evidence="8">
    <location>
        <begin position="247"/>
        <end position="385"/>
    </location>
</feature>
<comment type="subcellular location">
    <subcellularLocation>
        <location evidence="1">Periplasm</location>
    </subcellularLocation>
</comment>
<evidence type="ECO:0000313" key="9">
    <source>
        <dbReference type="EMBL" id="TXJ56384.1"/>
    </source>
</evidence>
<feature type="transmembrane region" description="Helical" evidence="7">
    <location>
        <begin position="158"/>
        <end position="179"/>
    </location>
</feature>
<dbReference type="InterPro" id="IPR031811">
    <property type="entry name" value="ALGX/ALGJ_SGNH-like"/>
</dbReference>
<evidence type="ECO:0000259" key="8">
    <source>
        <dbReference type="Pfam" id="PF16822"/>
    </source>
</evidence>
<dbReference type="RefSeq" id="WP_147529294.1">
    <property type="nucleotide sequence ID" value="NZ_SAYJ01000017.1"/>
</dbReference>
<name>A0A5C8G386_9SPIR</name>
<gene>
    <name evidence="9" type="ORF">EPJ67_09070</name>
</gene>
<dbReference type="GO" id="GO:0042121">
    <property type="term" value="P:alginic acid biosynthetic process"/>
    <property type="evidence" value="ECO:0007669"/>
    <property type="project" value="UniProtKB-UniPathway"/>
</dbReference>
<feature type="transmembrane region" description="Helical" evidence="7">
    <location>
        <begin position="114"/>
        <end position="138"/>
    </location>
</feature>
<accession>A0A5C8G386</accession>
<evidence type="ECO:0000256" key="3">
    <source>
        <dbReference type="ARBA" id="ARBA00022679"/>
    </source>
</evidence>
<keyword evidence="7" id="KW-0472">Membrane</keyword>
<keyword evidence="7" id="KW-0812">Transmembrane</keyword>
<evidence type="ECO:0000256" key="2">
    <source>
        <dbReference type="ARBA" id="ARBA00005182"/>
    </source>
</evidence>
<dbReference type="UniPathway" id="UPA00286"/>
<dbReference type="GO" id="GO:0016740">
    <property type="term" value="F:transferase activity"/>
    <property type="evidence" value="ECO:0007669"/>
    <property type="project" value="UniProtKB-KW"/>
</dbReference>
<keyword evidence="6" id="KW-0016">Alginate biosynthesis</keyword>
<keyword evidence="7" id="KW-1133">Transmembrane helix</keyword>
<comment type="caution">
    <text evidence="9">The sequence shown here is derived from an EMBL/GenBank/DDBJ whole genome shotgun (WGS) entry which is preliminary data.</text>
</comment>
<proteinExistence type="predicted"/>
<dbReference type="GO" id="GO:0042597">
    <property type="term" value="C:periplasmic space"/>
    <property type="evidence" value="ECO:0007669"/>
    <property type="project" value="UniProtKB-SubCell"/>
</dbReference>
<comment type="pathway">
    <text evidence="2">Glycan biosynthesis; alginate biosynthesis.</text>
</comment>
<evidence type="ECO:0000256" key="7">
    <source>
        <dbReference type="SAM" id="Phobius"/>
    </source>
</evidence>
<dbReference type="Proteomes" id="UP000325013">
    <property type="component" value="Unassembled WGS sequence"/>
</dbReference>
<sequence length="532" mass="64075">MRKIIYLGLSFLLLATLITLHILGSKERVGYLSDFEIIEGSKSNYIYNFRIRYYDKVFRNSDIYGVYLITNSLPEYIKEIKMNELGSPFGIIISDKIIEEEKIDNIKYILRLKIILVFILLAIVLYSLVFFEFTRIDLFNLLKLFIRKLKLINIKNKFGVILILFLCFLIMPNIIYRIFYKNFDHTNYENRTLVSKPILVLTNINEYPKKYEEYFNDYLPFRNELVKLKNLNDIKVFKNIFSRRALLGKYKWLFTKDANLTEKYIGIEEYNFTEKELEIAKNNLIHFRDELKKKNIDFIFMVCPDKPFIYFKYMPDYIKRKSIKSGTDIFVEYIKNNTDIKVVYPKEELLKYKDKYQLYYKYDNHWNNLGAYIGYSELMKSLNIYVDNIDNVNIKSLSANERFNFDIYHYNDLANLLGLSKIKYYNDDKTYIISNYITKNYYVKDGFLYNSKAYSSENNIMIIHDSYGLNMIDYIVTEFEQSEFIHMDSFKNKNITEYNPDIVVFQTLGRNLKFRILYNNMHRYNIEEINEE</sequence>
<protein>
    <recommendedName>
        <fullName evidence="8">AlgX/AlgJ SGNH hydrolase-like domain-containing protein</fullName>
    </recommendedName>
</protein>
<evidence type="ECO:0000256" key="1">
    <source>
        <dbReference type="ARBA" id="ARBA00004418"/>
    </source>
</evidence>
<evidence type="ECO:0000256" key="6">
    <source>
        <dbReference type="ARBA" id="ARBA00022841"/>
    </source>
</evidence>
<dbReference type="EMBL" id="SAYJ01000017">
    <property type="protein sequence ID" value="TXJ56384.1"/>
    <property type="molecule type" value="Genomic_DNA"/>
</dbReference>
<evidence type="ECO:0000256" key="4">
    <source>
        <dbReference type="ARBA" id="ARBA00022729"/>
    </source>
</evidence>
<keyword evidence="3" id="KW-0808">Transferase</keyword>
<evidence type="ECO:0000313" key="10">
    <source>
        <dbReference type="Proteomes" id="UP000325013"/>
    </source>
</evidence>
<evidence type="ECO:0000256" key="5">
    <source>
        <dbReference type="ARBA" id="ARBA00022764"/>
    </source>
</evidence>
<dbReference type="OrthoDB" id="175771at2"/>
<keyword evidence="4" id="KW-0732">Signal</keyword>
<organism evidence="9 10">
    <name type="scientific">Brachyspira aalborgi</name>
    <dbReference type="NCBI Taxonomy" id="29522"/>
    <lineage>
        <taxon>Bacteria</taxon>
        <taxon>Pseudomonadati</taxon>
        <taxon>Spirochaetota</taxon>
        <taxon>Spirochaetia</taxon>
        <taxon>Brachyspirales</taxon>
        <taxon>Brachyspiraceae</taxon>
        <taxon>Brachyspira</taxon>
    </lineage>
</organism>
<dbReference type="Pfam" id="PF16822">
    <property type="entry name" value="ALGX"/>
    <property type="match status" value="1"/>
</dbReference>
<keyword evidence="5" id="KW-0574">Periplasm</keyword>